<dbReference type="EMBL" id="BARU01041025">
    <property type="protein sequence ID" value="GAH84041.1"/>
    <property type="molecule type" value="Genomic_DNA"/>
</dbReference>
<dbReference type="GO" id="GO:0005694">
    <property type="term" value="C:chromosome"/>
    <property type="evidence" value="ECO:0007669"/>
    <property type="project" value="TreeGrafter"/>
</dbReference>
<dbReference type="Pfam" id="PF17762">
    <property type="entry name" value="HTH_ParB"/>
    <property type="match status" value="1"/>
</dbReference>
<protein>
    <recommendedName>
        <fullName evidence="2">ParB-like N-terminal domain-containing protein</fullName>
    </recommendedName>
</protein>
<dbReference type="PANTHER" id="PTHR33375">
    <property type="entry name" value="CHROMOSOME-PARTITIONING PROTEIN PARB-RELATED"/>
    <property type="match status" value="1"/>
</dbReference>
<dbReference type="InterPro" id="IPR041468">
    <property type="entry name" value="HTH_ParB/Spo0J"/>
</dbReference>
<evidence type="ECO:0000256" key="1">
    <source>
        <dbReference type="ARBA" id="ARBA00022829"/>
    </source>
</evidence>
<dbReference type="InterPro" id="IPR050336">
    <property type="entry name" value="Chromosome_partition/occlusion"/>
</dbReference>
<dbReference type="GO" id="GO:0045881">
    <property type="term" value="P:positive regulation of sporulation resulting in formation of a cellular spore"/>
    <property type="evidence" value="ECO:0007669"/>
    <property type="project" value="TreeGrafter"/>
</dbReference>
<sequence length="177" mass="20205">MQEDTERLKVELIGLNLIDRPRDPDRMDIGKNEVSELAESIKERGLLQPITVSERNGRYEIVYGDRRYLAHIVLGLEKIECVVRQYDENEIAVDRAVENLQRVDLTVLEEAMVYQRMMDKGGLDDGKIGKLVGKSGGMVKRKRHLLRMPGNFLEALHRGKVLMSVAEYLMAVGDESH</sequence>
<dbReference type="Pfam" id="PF02195">
    <property type="entry name" value="ParB_N"/>
    <property type="match status" value="1"/>
</dbReference>
<dbReference type="InterPro" id="IPR003115">
    <property type="entry name" value="ParB_N"/>
</dbReference>
<dbReference type="GO" id="GO:0003677">
    <property type="term" value="F:DNA binding"/>
    <property type="evidence" value="ECO:0007669"/>
    <property type="project" value="InterPro"/>
</dbReference>
<feature type="domain" description="ParB-like N-terminal" evidence="2">
    <location>
        <begin position="11"/>
        <end position="100"/>
    </location>
</feature>
<dbReference type="AlphaFoldDB" id="X1INP0"/>
<dbReference type="InterPro" id="IPR036086">
    <property type="entry name" value="ParB/Sulfiredoxin_sf"/>
</dbReference>
<dbReference type="SUPFAM" id="SSF109709">
    <property type="entry name" value="KorB DNA-binding domain-like"/>
    <property type="match status" value="1"/>
</dbReference>
<dbReference type="SUPFAM" id="SSF110849">
    <property type="entry name" value="ParB/Sulfiredoxin"/>
    <property type="match status" value="1"/>
</dbReference>
<reference evidence="3" key="1">
    <citation type="journal article" date="2014" name="Front. Microbiol.">
        <title>High frequency of phylogenetically diverse reductive dehalogenase-homologous genes in deep subseafloor sedimentary metagenomes.</title>
        <authorList>
            <person name="Kawai M."/>
            <person name="Futagami T."/>
            <person name="Toyoda A."/>
            <person name="Takaki Y."/>
            <person name="Nishi S."/>
            <person name="Hori S."/>
            <person name="Arai W."/>
            <person name="Tsubouchi T."/>
            <person name="Morono Y."/>
            <person name="Uchiyama I."/>
            <person name="Ito T."/>
            <person name="Fujiyama A."/>
            <person name="Inagaki F."/>
            <person name="Takami H."/>
        </authorList>
    </citation>
    <scope>NUCLEOTIDE SEQUENCE</scope>
    <source>
        <strain evidence="3">Expedition CK06-06</strain>
    </source>
</reference>
<gene>
    <name evidence="3" type="ORF">S03H2_63335</name>
</gene>
<dbReference type="GO" id="GO:0007059">
    <property type="term" value="P:chromosome segregation"/>
    <property type="evidence" value="ECO:0007669"/>
    <property type="project" value="UniProtKB-KW"/>
</dbReference>
<organism evidence="3">
    <name type="scientific">marine sediment metagenome</name>
    <dbReference type="NCBI Taxonomy" id="412755"/>
    <lineage>
        <taxon>unclassified sequences</taxon>
        <taxon>metagenomes</taxon>
        <taxon>ecological metagenomes</taxon>
    </lineage>
</organism>
<proteinExistence type="predicted"/>
<dbReference type="NCBIfam" id="TIGR00180">
    <property type="entry name" value="parB_part"/>
    <property type="match status" value="1"/>
</dbReference>
<keyword evidence="1" id="KW-0159">Chromosome partition</keyword>
<dbReference type="Gene3D" id="1.10.10.2830">
    <property type="match status" value="1"/>
</dbReference>
<dbReference type="InterPro" id="IPR004437">
    <property type="entry name" value="ParB/RepB/Spo0J"/>
</dbReference>
<evidence type="ECO:0000259" key="2">
    <source>
        <dbReference type="SMART" id="SM00470"/>
    </source>
</evidence>
<name>X1INP0_9ZZZZ</name>
<dbReference type="Gene3D" id="3.90.1530.30">
    <property type="match status" value="1"/>
</dbReference>
<comment type="caution">
    <text evidence="3">The sequence shown here is derived from an EMBL/GenBank/DDBJ whole genome shotgun (WGS) entry which is preliminary data.</text>
</comment>
<evidence type="ECO:0000313" key="3">
    <source>
        <dbReference type="EMBL" id="GAH84041.1"/>
    </source>
</evidence>
<dbReference type="PANTHER" id="PTHR33375:SF1">
    <property type="entry name" value="CHROMOSOME-PARTITIONING PROTEIN PARB-RELATED"/>
    <property type="match status" value="1"/>
</dbReference>
<accession>X1INP0</accession>
<dbReference type="SMART" id="SM00470">
    <property type="entry name" value="ParB"/>
    <property type="match status" value="1"/>
</dbReference>
<feature type="non-terminal residue" evidence="3">
    <location>
        <position position="177"/>
    </location>
</feature>